<dbReference type="STRING" id="857566.A0A1E3PPS4"/>
<dbReference type="PANTHER" id="PTHR12728">
    <property type="entry name" value="BRIX DOMAIN CONTAINING PROTEIN"/>
    <property type="match status" value="1"/>
</dbReference>
<sequence length="297" mass="34009">MVENVKKALFIPGTTCNKVLHDVMVDLNALKKPDAKRFQKKNDIRPFEDPASLEFFAEKNDSSLLVLGSHNKKRPNNLTFVRTFSFKIYDMIELSLTNYKLLQDFKKTTFAVGLKPMFVFNGPIFDSHPTYQHVKSLFLDFFRGEVTDLQDLAGLQHIISISAAEATEDEQKLPEVYFRTYLLKTYKSGQKIPRVELEEIGPRFDFKVGRVQSADPDMVKEAMKKPRALEAKAHKNVSMDIMGDKIGRVHLGKQDLGKLQTRKMKGLKKRFDQVAEDDDVEGDDEVSENESKRAKTE</sequence>
<feature type="region of interest" description="Disordered" evidence="5">
    <location>
        <begin position="267"/>
        <end position="297"/>
    </location>
</feature>
<dbReference type="EMBL" id="KV454407">
    <property type="protein sequence ID" value="ODQ67421.1"/>
    <property type="molecule type" value="Genomic_DNA"/>
</dbReference>
<evidence type="ECO:0000259" key="6">
    <source>
        <dbReference type="PROSITE" id="PS50833"/>
    </source>
</evidence>
<evidence type="ECO:0000256" key="1">
    <source>
        <dbReference type="ARBA" id="ARBA00004604"/>
    </source>
</evidence>
<dbReference type="PROSITE" id="PS50833">
    <property type="entry name" value="BRIX"/>
    <property type="match status" value="1"/>
</dbReference>
<evidence type="ECO:0000313" key="8">
    <source>
        <dbReference type="Proteomes" id="UP000095009"/>
    </source>
</evidence>
<dbReference type="GO" id="GO:0000463">
    <property type="term" value="P:maturation of LSU-rRNA from tricistronic rRNA transcript (SSU-rRNA, 5.8S rRNA, LSU-rRNA)"/>
    <property type="evidence" value="ECO:0007669"/>
    <property type="project" value="TreeGrafter"/>
</dbReference>
<dbReference type="AlphaFoldDB" id="A0A1E3PPS4"/>
<keyword evidence="3 4" id="KW-0539">Nucleus</keyword>
<name>A0A1E3PPS4_9ASCO</name>
<gene>
    <name evidence="7" type="ORF">NADFUDRAFT_45526</name>
</gene>
<dbReference type="InterPro" id="IPR039770">
    <property type="entry name" value="Rpf2"/>
</dbReference>
<dbReference type="GO" id="GO:0005730">
    <property type="term" value="C:nucleolus"/>
    <property type="evidence" value="ECO:0007669"/>
    <property type="project" value="UniProtKB-SubCell"/>
</dbReference>
<comment type="subcellular location">
    <subcellularLocation>
        <location evidence="1 4">Nucleus</location>
        <location evidence="1 4">Nucleolus</location>
    </subcellularLocation>
</comment>
<proteinExistence type="inferred from homology"/>
<reference evidence="7 8" key="1">
    <citation type="journal article" date="2016" name="Proc. Natl. Acad. Sci. U.S.A.">
        <title>Comparative genomics of biotechnologically important yeasts.</title>
        <authorList>
            <person name="Riley R."/>
            <person name="Haridas S."/>
            <person name="Wolfe K.H."/>
            <person name="Lopes M.R."/>
            <person name="Hittinger C.T."/>
            <person name="Goeker M."/>
            <person name="Salamov A.A."/>
            <person name="Wisecaver J.H."/>
            <person name="Long T.M."/>
            <person name="Calvey C.H."/>
            <person name="Aerts A.L."/>
            <person name="Barry K.W."/>
            <person name="Choi C."/>
            <person name="Clum A."/>
            <person name="Coughlan A.Y."/>
            <person name="Deshpande S."/>
            <person name="Douglass A.P."/>
            <person name="Hanson S.J."/>
            <person name="Klenk H.-P."/>
            <person name="LaButti K.M."/>
            <person name="Lapidus A."/>
            <person name="Lindquist E.A."/>
            <person name="Lipzen A.M."/>
            <person name="Meier-Kolthoff J.P."/>
            <person name="Ohm R.A."/>
            <person name="Otillar R.P."/>
            <person name="Pangilinan J.L."/>
            <person name="Peng Y."/>
            <person name="Rokas A."/>
            <person name="Rosa C.A."/>
            <person name="Scheuner C."/>
            <person name="Sibirny A.A."/>
            <person name="Slot J.C."/>
            <person name="Stielow J.B."/>
            <person name="Sun H."/>
            <person name="Kurtzman C.P."/>
            <person name="Blackwell M."/>
            <person name="Grigoriev I.V."/>
            <person name="Jeffries T.W."/>
        </authorList>
    </citation>
    <scope>NUCLEOTIDE SEQUENCE [LARGE SCALE GENOMIC DNA]</scope>
    <source>
        <strain evidence="7 8">DSM 6958</strain>
    </source>
</reference>
<dbReference type="OrthoDB" id="407658at2759"/>
<evidence type="ECO:0000256" key="2">
    <source>
        <dbReference type="ARBA" id="ARBA00010782"/>
    </source>
</evidence>
<dbReference type="SMART" id="SM00879">
    <property type="entry name" value="Brix"/>
    <property type="match status" value="1"/>
</dbReference>
<dbReference type="Pfam" id="PF04427">
    <property type="entry name" value="Brix"/>
    <property type="match status" value="1"/>
</dbReference>
<accession>A0A1E3PPS4</accession>
<dbReference type="GO" id="GO:0000027">
    <property type="term" value="P:ribosomal large subunit assembly"/>
    <property type="evidence" value="ECO:0007669"/>
    <property type="project" value="InterPro"/>
</dbReference>
<dbReference type="PANTHER" id="PTHR12728:SF0">
    <property type="entry name" value="RIBOSOME PRODUCTION FACTOR 2 HOMOLOG"/>
    <property type="match status" value="1"/>
</dbReference>
<dbReference type="InterPro" id="IPR007109">
    <property type="entry name" value="Brix"/>
</dbReference>
<evidence type="ECO:0000313" key="7">
    <source>
        <dbReference type="EMBL" id="ODQ67421.1"/>
    </source>
</evidence>
<dbReference type="Proteomes" id="UP000095009">
    <property type="component" value="Unassembled WGS sequence"/>
</dbReference>
<comment type="similarity">
    <text evidence="2 4">Belongs to the RPF2 family.</text>
</comment>
<protein>
    <recommendedName>
        <fullName evidence="4">Ribosome production factor 2 homolog</fullName>
    </recommendedName>
    <alternativeName>
        <fullName evidence="4">Ribosome biogenesis protein RPF2 homolog</fullName>
    </alternativeName>
</protein>
<feature type="domain" description="Brix" evidence="6">
    <location>
        <begin position="6"/>
        <end position="217"/>
    </location>
</feature>
<evidence type="ECO:0000256" key="4">
    <source>
        <dbReference type="RuleBase" id="RU367086"/>
    </source>
</evidence>
<keyword evidence="8" id="KW-1185">Reference proteome</keyword>
<evidence type="ECO:0000256" key="3">
    <source>
        <dbReference type="ARBA" id="ARBA00023242"/>
    </source>
</evidence>
<organism evidence="7 8">
    <name type="scientific">Nadsonia fulvescens var. elongata DSM 6958</name>
    <dbReference type="NCBI Taxonomy" id="857566"/>
    <lineage>
        <taxon>Eukaryota</taxon>
        <taxon>Fungi</taxon>
        <taxon>Dikarya</taxon>
        <taxon>Ascomycota</taxon>
        <taxon>Saccharomycotina</taxon>
        <taxon>Dipodascomycetes</taxon>
        <taxon>Dipodascales</taxon>
        <taxon>Dipodascales incertae sedis</taxon>
        <taxon>Nadsonia</taxon>
    </lineage>
</organism>
<dbReference type="GO" id="GO:0019843">
    <property type="term" value="F:rRNA binding"/>
    <property type="evidence" value="ECO:0007669"/>
    <property type="project" value="UniProtKB-UniRule"/>
</dbReference>
<feature type="compositionally biased region" description="Acidic residues" evidence="5">
    <location>
        <begin position="274"/>
        <end position="288"/>
    </location>
</feature>
<evidence type="ECO:0000256" key="5">
    <source>
        <dbReference type="SAM" id="MobiDB-lite"/>
    </source>
</evidence>